<dbReference type="InterPro" id="IPR049492">
    <property type="entry name" value="BD-FAE-like_dom"/>
</dbReference>
<dbReference type="EMBL" id="QKTX01000002">
    <property type="protein sequence ID" value="PZV86109.1"/>
    <property type="molecule type" value="Genomic_DNA"/>
</dbReference>
<comment type="caution">
    <text evidence="3">The sequence shown here is derived from an EMBL/GenBank/DDBJ whole genome shotgun (WGS) entry which is preliminary data.</text>
</comment>
<gene>
    <name evidence="3" type="ORF">CLV31_1024</name>
</gene>
<dbReference type="PANTHER" id="PTHR48081">
    <property type="entry name" value="AB HYDROLASE SUPERFAMILY PROTEIN C4A8.06C"/>
    <property type="match status" value="1"/>
</dbReference>
<accession>A0A326RZK5</accession>
<protein>
    <submittedName>
        <fullName evidence="3">Acetyl esterase/lipase</fullName>
    </submittedName>
</protein>
<dbReference type="SUPFAM" id="SSF53474">
    <property type="entry name" value="alpha/beta-Hydrolases"/>
    <property type="match status" value="1"/>
</dbReference>
<dbReference type="Proteomes" id="UP000248917">
    <property type="component" value="Unassembled WGS sequence"/>
</dbReference>
<dbReference type="AlphaFoldDB" id="A0A326RZK5"/>
<dbReference type="InterPro" id="IPR029058">
    <property type="entry name" value="AB_hydrolase_fold"/>
</dbReference>
<dbReference type="OrthoDB" id="9777975at2"/>
<evidence type="ECO:0000313" key="3">
    <source>
        <dbReference type="EMBL" id="PZV86109.1"/>
    </source>
</evidence>
<proteinExistence type="predicted"/>
<dbReference type="PANTHER" id="PTHR48081:SF13">
    <property type="entry name" value="ALPHA_BETA HYDROLASE"/>
    <property type="match status" value="1"/>
</dbReference>
<keyword evidence="1" id="KW-0378">Hydrolase</keyword>
<feature type="domain" description="BD-FAE-like" evidence="2">
    <location>
        <begin position="53"/>
        <end position="249"/>
    </location>
</feature>
<keyword evidence="4" id="KW-1185">Reference proteome</keyword>
<reference evidence="3 4" key="1">
    <citation type="submission" date="2018-06" db="EMBL/GenBank/DDBJ databases">
        <title>Genomic Encyclopedia of Archaeal and Bacterial Type Strains, Phase II (KMG-II): from individual species to whole genera.</title>
        <authorList>
            <person name="Goeker M."/>
        </authorList>
    </citation>
    <scope>NUCLEOTIDE SEQUENCE [LARGE SCALE GENOMIC DNA]</scope>
    <source>
        <strain evidence="3 4">T4</strain>
    </source>
</reference>
<evidence type="ECO:0000259" key="2">
    <source>
        <dbReference type="Pfam" id="PF20434"/>
    </source>
</evidence>
<evidence type="ECO:0000313" key="4">
    <source>
        <dbReference type="Proteomes" id="UP000248917"/>
    </source>
</evidence>
<dbReference type="RefSeq" id="WP_111391278.1">
    <property type="nucleotide sequence ID" value="NZ_QKTX01000002.1"/>
</dbReference>
<dbReference type="GO" id="GO:0016787">
    <property type="term" value="F:hydrolase activity"/>
    <property type="evidence" value="ECO:0007669"/>
    <property type="project" value="UniProtKB-KW"/>
</dbReference>
<name>A0A326RZK5_9BACT</name>
<dbReference type="Pfam" id="PF20434">
    <property type="entry name" value="BD-FAE"/>
    <property type="match status" value="1"/>
</dbReference>
<dbReference type="Gene3D" id="3.40.50.1820">
    <property type="entry name" value="alpha/beta hydrolase"/>
    <property type="match status" value="1"/>
</dbReference>
<sequence>MKIQSLFPKSFFVFLFSILFLYGCSLNQENELDQLPALEISNASYGIDPRQKMDVFLPAGRSAEKTRVLIYIHGGAWIDGDKSEFLQVKPLVEQAFPGFAMITINYRLYDFASRQNRFPAQEEDIKAALLYIRSKLAEWDVSEGILLSGASAGAHLALLHGYKNREDDIKGVIAFFPPTDLTSLFGFNNLTTLGLTEIMGGTPQTVPLIYQNASPVNFASSDDPPTIFFHGETDQVVPMTQSERLETALKNAQIKHEFVRVPNQGHGFTAETNAALLIQANTFFGDF</sequence>
<evidence type="ECO:0000256" key="1">
    <source>
        <dbReference type="ARBA" id="ARBA00022801"/>
    </source>
</evidence>
<dbReference type="PROSITE" id="PS51257">
    <property type="entry name" value="PROKAR_LIPOPROTEIN"/>
    <property type="match status" value="1"/>
</dbReference>
<organism evidence="3 4">
    <name type="scientific">Algoriphagus aquaeductus</name>
    <dbReference type="NCBI Taxonomy" id="475299"/>
    <lineage>
        <taxon>Bacteria</taxon>
        <taxon>Pseudomonadati</taxon>
        <taxon>Bacteroidota</taxon>
        <taxon>Cytophagia</taxon>
        <taxon>Cytophagales</taxon>
        <taxon>Cyclobacteriaceae</taxon>
        <taxon>Algoriphagus</taxon>
    </lineage>
</organism>
<dbReference type="InterPro" id="IPR050300">
    <property type="entry name" value="GDXG_lipolytic_enzyme"/>
</dbReference>